<dbReference type="RefSeq" id="WP_108691193.1">
    <property type="nucleotide sequence ID" value="NZ_QCYH01000002.1"/>
</dbReference>
<organism evidence="1 2">
    <name type="scientific">Pelagivirga sediminicola</name>
    <dbReference type="NCBI Taxonomy" id="2170575"/>
    <lineage>
        <taxon>Bacteria</taxon>
        <taxon>Pseudomonadati</taxon>
        <taxon>Pseudomonadota</taxon>
        <taxon>Alphaproteobacteria</taxon>
        <taxon>Rhodobacterales</taxon>
        <taxon>Paracoccaceae</taxon>
        <taxon>Pelagivirga</taxon>
    </lineage>
</organism>
<dbReference type="InterPro" id="IPR045389">
    <property type="entry name" value="DUF6522"/>
</dbReference>
<name>A0A2T7G9Y6_9RHOB</name>
<dbReference type="Proteomes" id="UP000244446">
    <property type="component" value="Unassembled WGS sequence"/>
</dbReference>
<dbReference type="AlphaFoldDB" id="A0A2T7G9Y6"/>
<evidence type="ECO:0000313" key="2">
    <source>
        <dbReference type="Proteomes" id="UP000244446"/>
    </source>
</evidence>
<sequence length="92" mass="9725">MKVMRDGDGATIDAADLGSLLDMPAADVAAAMRAGDITSQFETGTDEDAGTFRLTFWHRAPGGARRVRLTCADDGTVLKTSRTAAAPRKPEE</sequence>
<reference evidence="1 2" key="1">
    <citation type="submission" date="2018-04" db="EMBL/GenBank/DDBJ databases">
        <title>Pelagivirga bohaiensis gen. nov., sp. nov., a bacterium isolated from the Bohai Sea.</title>
        <authorList>
            <person name="Ji X."/>
        </authorList>
    </citation>
    <scope>NUCLEOTIDE SEQUENCE [LARGE SCALE GENOMIC DNA]</scope>
    <source>
        <strain evidence="1 2">BH-SD19</strain>
    </source>
</reference>
<protein>
    <submittedName>
        <fullName evidence="1">Uncharacterized protein</fullName>
    </submittedName>
</protein>
<evidence type="ECO:0000313" key="1">
    <source>
        <dbReference type="EMBL" id="PVA11219.1"/>
    </source>
</evidence>
<proteinExistence type="predicted"/>
<gene>
    <name evidence="1" type="ORF">DC366_05545</name>
</gene>
<comment type="caution">
    <text evidence="1">The sequence shown here is derived from an EMBL/GenBank/DDBJ whole genome shotgun (WGS) entry which is preliminary data.</text>
</comment>
<dbReference type="EMBL" id="QCYH01000002">
    <property type="protein sequence ID" value="PVA11219.1"/>
    <property type="molecule type" value="Genomic_DNA"/>
</dbReference>
<dbReference type="Pfam" id="PF20132">
    <property type="entry name" value="DUF6522"/>
    <property type="match status" value="1"/>
</dbReference>
<accession>A0A2T7G9Y6</accession>
<dbReference type="OrthoDB" id="8238457at2"/>
<keyword evidence="2" id="KW-1185">Reference proteome</keyword>